<evidence type="ECO:0000313" key="3">
    <source>
        <dbReference type="Proteomes" id="UP000762676"/>
    </source>
</evidence>
<dbReference type="AlphaFoldDB" id="A0AAV4IUL7"/>
<keyword evidence="3" id="KW-1185">Reference proteome</keyword>
<dbReference type="EMBL" id="BMAT01013402">
    <property type="protein sequence ID" value="GFS12417.1"/>
    <property type="molecule type" value="Genomic_DNA"/>
</dbReference>
<comment type="caution">
    <text evidence="2">The sequence shown here is derived from an EMBL/GenBank/DDBJ whole genome shotgun (WGS) entry which is preliminary data.</text>
</comment>
<feature type="compositionally biased region" description="Polar residues" evidence="1">
    <location>
        <begin position="96"/>
        <end position="105"/>
    </location>
</feature>
<name>A0AAV4IUL7_9GAST</name>
<feature type="region of interest" description="Disordered" evidence="1">
    <location>
        <begin position="94"/>
        <end position="155"/>
    </location>
</feature>
<sequence length="292" mass="32864">MLDIDQIREMCREVRNTTSRADNSLRELMSEMRAFRRQEVELLIKFLAVNRTLLEIKRHKRQSLLKQCVQETHTQCPSEIGQSLEPSIKQFDHLTPHTSSTAENNPNDRAKLSTNAERSTKHRYRETVPREVLKKDQELQDKSSESGPSIGPMGRTREEYIKEARLPQINNNDQYILEHCHTSQFQTATNNRTELDRVSGDVLHSPLSISSQHVVFARRESGYCSSSCSDADIDGKSRGRSCSSSSSCSSYSSSSTLSSLSLTYETRLSSSSNSSQPLLSPPISASLSSLVF</sequence>
<evidence type="ECO:0000256" key="1">
    <source>
        <dbReference type="SAM" id="MobiDB-lite"/>
    </source>
</evidence>
<proteinExistence type="predicted"/>
<feature type="compositionally biased region" description="Basic and acidic residues" evidence="1">
    <location>
        <begin position="125"/>
        <end position="144"/>
    </location>
</feature>
<gene>
    <name evidence="2" type="ORF">ElyMa_006697000</name>
</gene>
<dbReference type="Proteomes" id="UP000762676">
    <property type="component" value="Unassembled WGS sequence"/>
</dbReference>
<accession>A0AAV4IUL7</accession>
<feature type="region of interest" description="Disordered" evidence="1">
    <location>
        <begin position="229"/>
        <end position="255"/>
    </location>
</feature>
<organism evidence="2 3">
    <name type="scientific">Elysia marginata</name>
    <dbReference type="NCBI Taxonomy" id="1093978"/>
    <lineage>
        <taxon>Eukaryota</taxon>
        <taxon>Metazoa</taxon>
        <taxon>Spiralia</taxon>
        <taxon>Lophotrochozoa</taxon>
        <taxon>Mollusca</taxon>
        <taxon>Gastropoda</taxon>
        <taxon>Heterobranchia</taxon>
        <taxon>Euthyneura</taxon>
        <taxon>Panpulmonata</taxon>
        <taxon>Sacoglossa</taxon>
        <taxon>Placobranchoidea</taxon>
        <taxon>Plakobranchidae</taxon>
        <taxon>Elysia</taxon>
    </lineage>
</organism>
<feature type="region of interest" description="Disordered" evidence="1">
    <location>
        <begin position="270"/>
        <end position="292"/>
    </location>
</feature>
<evidence type="ECO:0000313" key="2">
    <source>
        <dbReference type="EMBL" id="GFS12417.1"/>
    </source>
</evidence>
<reference evidence="2 3" key="1">
    <citation type="journal article" date="2021" name="Elife">
        <title>Chloroplast acquisition without the gene transfer in kleptoplastic sea slugs, Plakobranchus ocellatus.</title>
        <authorList>
            <person name="Maeda T."/>
            <person name="Takahashi S."/>
            <person name="Yoshida T."/>
            <person name="Shimamura S."/>
            <person name="Takaki Y."/>
            <person name="Nagai Y."/>
            <person name="Toyoda A."/>
            <person name="Suzuki Y."/>
            <person name="Arimoto A."/>
            <person name="Ishii H."/>
            <person name="Satoh N."/>
            <person name="Nishiyama T."/>
            <person name="Hasebe M."/>
            <person name="Maruyama T."/>
            <person name="Minagawa J."/>
            <person name="Obokata J."/>
            <person name="Shigenobu S."/>
        </authorList>
    </citation>
    <scope>NUCLEOTIDE SEQUENCE [LARGE SCALE GENOMIC DNA]</scope>
</reference>
<protein>
    <submittedName>
        <fullName evidence="2">Uncharacterized protein</fullName>
    </submittedName>
</protein>
<feature type="compositionally biased region" description="Low complexity" evidence="1">
    <location>
        <begin position="240"/>
        <end position="255"/>
    </location>
</feature>